<dbReference type="EMBL" id="CM008050">
    <property type="protein sequence ID" value="PVH38436.1"/>
    <property type="molecule type" value="Genomic_DNA"/>
</dbReference>
<protein>
    <recommendedName>
        <fullName evidence="5">RING-CH-type domain-containing protein</fullName>
    </recommendedName>
</protein>
<evidence type="ECO:0000256" key="4">
    <source>
        <dbReference type="SAM" id="Phobius"/>
    </source>
</evidence>
<dbReference type="CDD" id="cd16495">
    <property type="entry name" value="RING_CH-C4HC3_MARCH"/>
    <property type="match status" value="1"/>
</dbReference>
<dbReference type="PANTHER" id="PTHR46347">
    <property type="entry name" value="RING/FYVE/PHD ZINC FINGER SUPERFAMILY PROTEIN"/>
    <property type="match status" value="1"/>
</dbReference>
<accession>A0A2T8ILD9</accession>
<feature type="transmembrane region" description="Helical" evidence="4">
    <location>
        <begin position="203"/>
        <end position="229"/>
    </location>
</feature>
<proteinExistence type="predicted"/>
<dbReference type="SUPFAM" id="SSF57850">
    <property type="entry name" value="RING/U-box"/>
    <property type="match status" value="1"/>
</dbReference>
<keyword evidence="3" id="KW-0862">Zinc</keyword>
<dbReference type="PROSITE" id="PS51292">
    <property type="entry name" value="ZF_RING_CH"/>
    <property type="match status" value="1"/>
</dbReference>
<gene>
    <name evidence="6" type="ORF">PAHAL_5G257500</name>
</gene>
<name>A0A2T8ILD9_9POAL</name>
<evidence type="ECO:0000256" key="2">
    <source>
        <dbReference type="ARBA" id="ARBA00022771"/>
    </source>
</evidence>
<feature type="domain" description="RING-CH-type" evidence="5">
    <location>
        <begin position="24"/>
        <end position="85"/>
    </location>
</feature>
<evidence type="ECO:0000313" key="6">
    <source>
        <dbReference type="EMBL" id="PVH38436.1"/>
    </source>
</evidence>
<evidence type="ECO:0000259" key="5">
    <source>
        <dbReference type="PROSITE" id="PS51292"/>
    </source>
</evidence>
<keyword evidence="1" id="KW-0479">Metal-binding</keyword>
<reference evidence="6" key="1">
    <citation type="submission" date="2018-04" db="EMBL/GenBank/DDBJ databases">
        <title>WGS assembly of Panicum hallii.</title>
        <authorList>
            <person name="Lovell J."/>
            <person name="Jenkins J."/>
            <person name="Lowry D."/>
            <person name="Mamidi S."/>
            <person name="Sreedasyam A."/>
            <person name="Weng X."/>
            <person name="Barry K."/>
            <person name="Bonette J."/>
            <person name="Campitelli B."/>
            <person name="Daum C."/>
            <person name="Gordon S."/>
            <person name="Gould B."/>
            <person name="Lipzen A."/>
            <person name="Macqueen A."/>
            <person name="Palacio-Mejia J."/>
            <person name="Plott C."/>
            <person name="Shakirov E."/>
            <person name="Shu S."/>
            <person name="Yoshinaga Y."/>
            <person name="Zane M."/>
            <person name="Rokhsar D."/>
            <person name="Grimwood J."/>
            <person name="Schmutz J."/>
            <person name="Juenger T."/>
        </authorList>
    </citation>
    <scope>NUCLEOTIDE SEQUENCE [LARGE SCALE GENOMIC DNA]</scope>
    <source>
        <strain evidence="6">FIL2</strain>
    </source>
</reference>
<keyword evidence="2" id="KW-0863">Zinc-finger</keyword>
<evidence type="ECO:0000256" key="1">
    <source>
        <dbReference type="ARBA" id="ARBA00022723"/>
    </source>
</evidence>
<keyword evidence="4" id="KW-0812">Transmembrane</keyword>
<dbReference type="Gramene" id="PVH38436">
    <property type="protein sequence ID" value="PVH38436"/>
    <property type="gene ID" value="PAHAL_5G257500"/>
</dbReference>
<dbReference type="SMART" id="SM00744">
    <property type="entry name" value="RINGv"/>
    <property type="match status" value="1"/>
</dbReference>
<dbReference type="InterPro" id="IPR013083">
    <property type="entry name" value="Znf_RING/FYVE/PHD"/>
</dbReference>
<feature type="transmembrane region" description="Helical" evidence="4">
    <location>
        <begin position="153"/>
        <end position="173"/>
    </location>
</feature>
<organism evidence="6">
    <name type="scientific">Panicum hallii</name>
    <dbReference type="NCBI Taxonomy" id="206008"/>
    <lineage>
        <taxon>Eukaryota</taxon>
        <taxon>Viridiplantae</taxon>
        <taxon>Streptophyta</taxon>
        <taxon>Embryophyta</taxon>
        <taxon>Tracheophyta</taxon>
        <taxon>Spermatophyta</taxon>
        <taxon>Magnoliopsida</taxon>
        <taxon>Liliopsida</taxon>
        <taxon>Poales</taxon>
        <taxon>Poaceae</taxon>
        <taxon>PACMAD clade</taxon>
        <taxon>Panicoideae</taxon>
        <taxon>Panicodae</taxon>
        <taxon>Paniceae</taxon>
        <taxon>Panicinae</taxon>
        <taxon>Panicum</taxon>
        <taxon>Panicum sect. Panicum</taxon>
    </lineage>
</organism>
<keyword evidence="4" id="KW-1133">Transmembrane helix</keyword>
<dbReference type="PANTHER" id="PTHR46347:SF4">
    <property type="entry name" value="RING_FYVE_PHD ZINC FINGER SUPERFAMILY PROTEIN"/>
    <property type="match status" value="1"/>
</dbReference>
<sequence>MDSPRLAPHPPARGSLKGAADEEIEAASAACCRICLDSGDDLISPCMCKGTQQFVHRSCLDHWRSIREGTAFSHCTTCKAQFHLRVQFLEGDGGCKMKFRLFVARDILLVFLAIQTAVAAIGGVAYWLDKGGHFRNRFADGWVHILSKHPVPFYYCVGVVVFFALVGVFGLILHCSTSPSSNNDFPCFARSSNRRSDSSDDDFVVVVVIVIIFAIVGIVYAFIAATIAVQRIFQRHYHILAKKELTKEYVVEDLRGGYTPPKLDPEHEQRLKKLQLI</sequence>
<feature type="transmembrane region" description="Helical" evidence="4">
    <location>
        <begin position="107"/>
        <end position="128"/>
    </location>
</feature>
<keyword evidence="4" id="KW-0472">Membrane</keyword>
<evidence type="ECO:0000256" key="3">
    <source>
        <dbReference type="ARBA" id="ARBA00022833"/>
    </source>
</evidence>
<dbReference type="Proteomes" id="UP000243499">
    <property type="component" value="Chromosome 5"/>
</dbReference>
<dbReference type="InterPro" id="IPR011016">
    <property type="entry name" value="Znf_RING-CH"/>
</dbReference>
<dbReference type="Pfam" id="PF12906">
    <property type="entry name" value="RINGv"/>
    <property type="match status" value="1"/>
</dbReference>
<dbReference type="GO" id="GO:0008270">
    <property type="term" value="F:zinc ion binding"/>
    <property type="evidence" value="ECO:0007669"/>
    <property type="project" value="UniProtKB-KW"/>
</dbReference>
<dbReference type="AlphaFoldDB" id="A0A2T8ILD9"/>
<dbReference type="Gene3D" id="3.30.40.10">
    <property type="entry name" value="Zinc/RING finger domain, C3HC4 (zinc finger)"/>
    <property type="match status" value="1"/>
</dbReference>